<dbReference type="PROSITE" id="PS50112">
    <property type="entry name" value="PAS"/>
    <property type="match status" value="1"/>
</dbReference>
<keyword evidence="8" id="KW-0902">Two-component regulatory system</keyword>
<gene>
    <name evidence="17" type="ORF">GM415_14635</name>
</gene>
<feature type="transmembrane region" description="Helical" evidence="12">
    <location>
        <begin position="14"/>
        <end position="35"/>
    </location>
</feature>
<dbReference type="RefSeq" id="WP_158949449.1">
    <property type="nucleotide sequence ID" value="NZ_CP046400.1"/>
</dbReference>
<dbReference type="GO" id="GO:0009927">
    <property type="term" value="F:histidine phosphotransfer kinase activity"/>
    <property type="evidence" value="ECO:0007669"/>
    <property type="project" value="TreeGrafter"/>
</dbReference>
<dbReference type="CDD" id="cd00130">
    <property type="entry name" value="PAS"/>
    <property type="match status" value="1"/>
</dbReference>
<dbReference type="EC" id="2.7.13.3" evidence="2"/>
<dbReference type="SMART" id="SM00387">
    <property type="entry name" value="HATPase_c"/>
    <property type="match status" value="1"/>
</dbReference>
<keyword evidence="5" id="KW-0547">Nucleotide-binding</keyword>
<dbReference type="CDD" id="cd18773">
    <property type="entry name" value="PDC1_HK_sensor"/>
    <property type="match status" value="1"/>
</dbReference>
<evidence type="ECO:0000256" key="11">
    <source>
        <dbReference type="PROSITE-ProRule" id="PRU00169"/>
    </source>
</evidence>
<protein>
    <recommendedName>
        <fullName evidence="10">Sensory/regulatory protein RpfC</fullName>
        <ecNumber evidence="2">2.7.13.3</ecNumber>
    </recommendedName>
</protein>
<dbReference type="Gene3D" id="3.30.450.20">
    <property type="entry name" value="PAS domain"/>
    <property type="match status" value="3"/>
</dbReference>
<dbReference type="PANTHER" id="PTHR43047:SF72">
    <property type="entry name" value="OSMOSENSING HISTIDINE PROTEIN KINASE SLN1"/>
    <property type="match status" value="1"/>
</dbReference>
<dbReference type="Gene3D" id="3.30.565.10">
    <property type="entry name" value="Histidine kinase-like ATPase, C-terminal domain"/>
    <property type="match status" value="1"/>
</dbReference>
<evidence type="ECO:0000259" key="15">
    <source>
        <dbReference type="PROSITE" id="PS50112"/>
    </source>
</evidence>
<dbReference type="SMART" id="SM00086">
    <property type="entry name" value="PAC"/>
    <property type="match status" value="1"/>
</dbReference>
<dbReference type="EMBL" id="CP046400">
    <property type="protein sequence ID" value="QGY41310.1"/>
    <property type="molecule type" value="Genomic_DNA"/>
</dbReference>
<evidence type="ECO:0000313" key="18">
    <source>
        <dbReference type="Proteomes" id="UP000428328"/>
    </source>
</evidence>
<evidence type="ECO:0000256" key="6">
    <source>
        <dbReference type="ARBA" id="ARBA00022777"/>
    </source>
</evidence>
<dbReference type="InterPro" id="IPR013655">
    <property type="entry name" value="PAS_fold_3"/>
</dbReference>
<dbReference type="FunFam" id="1.10.287.130:FF:000002">
    <property type="entry name" value="Two-component osmosensing histidine kinase"/>
    <property type="match status" value="1"/>
</dbReference>
<evidence type="ECO:0000256" key="9">
    <source>
        <dbReference type="ARBA" id="ARBA00064003"/>
    </source>
</evidence>
<keyword evidence="4" id="KW-0808">Transferase</keyword>
<dbReference type="SMART" id="SM00448">
    <property type="entry name" value="REC"/>
    <property type="match status" value="1"/>
</dbReference>
<dbReference type="InterPro" id="IPR000014">
    <property type="entry name" value="PAS"/>
</dbReference>
<dbReference type="Gene3D" id="3.40.50.2300">
    <property type="match status" value="1"/>
</dbReference>
<dbReference type="PROSITE" id="PS50113">
    <property type="entry name" value="PAC"/>
    <property type="match status" value="1"/>
</dbReference>
<keyword evidence="12" id="KW-0472">Membrane</keyword>
<evidence type="ECO:0000256" key="7">
    <source>
        <dbReference type="ARBA" id="ARBA00022840"/>
    </source>
</evidence>
<dbReference type="InterPro" id="IPR001789">
    <property type="entry name" value="Sig_transdc_resp-reg_receiver"/>
</dbReference>
<keyword evidence="6" id="KW-0418">Kinase</keyword>
<dbReference type="InterPro" id="IPR005467">
    <property type="entry name" value="His_kinase_dom"/>
</dbReference>
<dbReference type="CDD" id="cd17546">
    <property type="entry name" value="REC_hyHK_CKI1_RcsC-like"/>
    <property type="match status" value="1"/>
</dbReference>
<dbReference type="InterPro" id="IPR036097">
    <property type="entry name" value="HisK_dim/P_sf"/>
</dbReference>
<dbReference type="PANTHER" id="PTHR43047">
    <property type="entry name" value="TWO-COMPONENT HISTIDINE PROTEIN KINASE"/>
    <property type="match status" value="1"/>
</dbReference>
<comment type="catalytic activity">
    <reaction evidence="1">
        <text>ATP + protein L-histidine = ADP + protein N-phospho-L-histidine.</text>
        <dbReference type="EC" id="2.7.13.3"/>
    </reaction>
</comment>
<dbReference type="GO" id="GO:0000155">
    <property type="term" value="F:phosphorelay sensor kinase activity"/>
    <property type="evidence" value="ECO:0007669"/>
    <property type="project" value="InterPro"/>
</dbReference>
<keyword evidence="7" id="KW-0067">ATP-binding</keyword>
<comment type="subunit">
    <text evidence="9">At low DSF concentrations, interacts with RpfF.</text>
</comment>
<evidence type="ECO:0000259" key="14">
    <source>
        <dbReference type="PROSITE" id="PS50110"/>
    </source>
</evidence>
<dbReference type="Proteomes" id="UP000428328">
    <property type="component" value="Chromosome"/>
</dbReference>
<dbReference type="SMART" id="SM00091">
    <property type="entry name" value="PAS"/>
    <property type="match status" value="1"/>
</dbReference>
<feature type="modified residue" description="4-aspartylphosphate" evidence="11">
    <location>
        <position position="791"/>
    </location>
</feature>
<evidence type="ECO:0000256" key="2">
    <source>
        <dbReference type="ARBA" id="ARBA00012438"/>
    </source>
</evidence>
<dbReference type="Gene3D" id="1.10.287.130">
    <property type="match status" value="1"/>
</dbReference>
<dbReference type="SMART" id="SM00388">
    <property type="entry name" value="HisKA"/>
    <property type="match status" value="1"/>
</dbReference>
<dbReference type="InterPro" id="IPR035965">
    <property type="entry name" value="PAS-like_dom_sf"/>
</dbReference>
<dbReference type="InterPro" id="IPR011006">
    <property type="entry name" value="CheY-like_superfamily"/>
</dbReference>
<feature type="domain" description="Histidine kinase" evidence="13">
    <location>
        <begin position="495"/>
        <end position="718"/>
    </location>
</feature>
<dbReference type="Pfam" id="PF02518">
    <property type="entry name" value="HATPase_c"/>
    <property type="match status" value="1"/>
</dbReference>
<dbReference type="NCBIfam" id="TIGR00229">
    <property type="entry name" value="sensory_box"/>
    <property type="match status" value="1"/>
</dbReference>
<dbReference type="InterPro" id="IPR003661">
    <property type="entry name" value="HisK_dim/P_dom"/>
</dbReference>
<evidence type="ECO:0000313" key="17">
    <source>
        <dbReference type="EMBL" id="QGY41310.1"/>
    </source>
</evidence>
<dbReference type="InterPro" id="IPR003594">
    <property type="entry name" value="HATPase_dom"/>
</dbReference>
<dbReference type="AlphaFoldDB" id="A0A6I6JJW4"/>
<feature type="domain" description="PAC" evidence="16">
    <location>
        <begin position="425"/>
        <end position="477"/>
    </location>
</feature>
<dbReference type="PROSITE" id="PS50109">
    <property type="entry name" value="HIS_KIN"/>
    <property type="match status" value="1"/>
</dbReference>
<dbReference type="PROSITE" id="PS50110">
    <property type="entry name" value="RESPONSE_REGULATORY"/>
    <property type="match status" value="1"/>
</dbReference>
<evidence type="ECO:0000256" key="1">
    <source>
        <dbReference type="ARBA" id="ARBA00000085"/>
    </source>
</evidence>
<evidence type="ECO:0000259" key="13">
    <source>
        <dbReference type="PROSITE" id="PS50109"/>
    </source>
</evidence>
<evidence type="ECO:0000256" key="5">
    <source>
        <dbReference type="ARBA" id="ARBA00022741"/>
    </source>
</evidence>
<evidence type="ECO:0000256" key="4">
    <source>
        <dbReference type="ARBA" id="ARBA00022679"/>
    </source>
</evidence>
<dbReference type="Pfam" id="PF00072">
    <property type="entry name" value="Response_reg"/>
    <property type="match status" value="1"/>
</dbReference>
<keyword evidence="12" id="KW-1133">Transmembrane helix</keyword>
<feature type="domain" description="Response regulatory" evidence="14">
    <location>
        <begin position="742"/>
        <end position="861"/>
    </location>
</feature>
<keyword evidence="18" id="KW-1185">Reference proteome</keyword>
<dbReference type="InterPro" id="IPR001610">
    <property type="entry name" value="PAC"/>
</dbReference>
<feature type="transmembrane region" description="Helical" evidence="12">
    <location>
        <begin position="259"/>
        <end position="286"/>
    </location>
</feature>
<dbReference type="CDD" id="cd16922">
    <property type="entry name" value="HATPase_EvgS-ArcB-TorS-like"/>
    <property type="match status" value="1"/>
</dbReference>
<dbReference type="SUPFAM" id="SSF47384">
    <property type="entry name" value="Homodimeric domain of signal transducing histidine kinase"/>
    <property type="match status" value="1"/>
</dbReference>
<proteinExistence type="predicted"/>
<organism evidence="17 18">
    <name type="scientific">Pseudodesulfovibrio cashew</name>
    <dbReference type="NCBI Taxonomy" id="2678688"/>
    <lineage>
        <taxon>Bacteria</taxon>
        <taxon>Pseudomonadati</taxon>
        <taxon>Thermodesulfobacteriota</taxon>
        <taxon>Desulfovibrionia</taxon>
        <taxon>Desulfovibrionales</taxon>
        <taxon>Desulfovibrionaceae</taxon>
    </lineage>
</organism>
<dbReference type="SUPFAM" id="SSF55874">
    <property type="entry name" value="ATPase domain of HSP90 chaperone/DNA topoisomerase II/histidine kinase"/>
    <property type="match status" value="1"/>
</dbReference>
<dbReference type="PRINTS" id="PR00344">
    <property type="entry name" value="BCTRLSENSOR"/>
</dbReference>
<keyword evidence="12" id="KW-0812">Transmembrane</keyword>
<evidence type="ECO:0000256" key="8">
    <source>
        <dbReference type="ARBA" id="ARBA00023012"/>
    </source>
</evidence>
<keyword evidence="3 11" id="KW-0597">Phosphoprotein</keyword>
<dbReference type="InterPro" id="IPR004358">
    <property type="entry name" value="Sig_transdc_His_kin-like_C"/>
</dbReference>
<evidence type="ECO:0000256" key="10">
    <source>
        <dbReference type="ARBA" id="ARBA00068150"/>
    </source>
</evidence>
<dbReference type="InterPro" id="IPR036890">
    <property type="entry name" value="HATPase_C_sf"/>
</dbReference>
<dbReference type="FunFam" id="3.30.565.10:FF:000010">
    <property type="entry name" value="Sensor histidine kinase RcsC"/>
    <property type="match status" value="1"/>
</dbReference>
<evidence type="ECO:0000259" key="16">
    <source>
        <dbReference type="PROSITE" id="PS50113"/>
    </source>
</evidence>
<dbReference type="Pfam" id="PF08447">
    <property type="entry name" value="PAS_3"/>
    <property type="match status" value="1"/>
</dbReference>
<sequence>MASFSLRQLVQRNLTFWMLIPSISLIMLLGAYAAYEKSKDFEARNTVLTQVLAKHITEHASDSQSALGSLANSITRYDPFWFQWMFSNFLLAYPYFEQLIYVDIHGRIRATYPQKDSTLFSMDLFLDKATSKVSILSAPIPSAISHNLVIYIGVRLSNNDILLGELSLTSLQNHVQELLPQEQGNLVLMDSYGNLISHSDFQRVERQENIGNLSIIRNHKSKTTLTAVYKDDGVYRIGTVANIPRTNWQILISKPLKDVFLPILSPLLALLTVILCLFIMFAQFLLHRLKESVVEPLADFTQSIELTAQGNYRKPENGRQVFSELAIIQDEFDKMVLHVDKREGEIKESEERFRQLVENIHEAFWITETENNSFIYVSPSYEMIWGRTRESLYGNPESFFLAIDNAFRFRVLERFNRVRTEGRILDEEFQIIMPDGKKRWLRAQSFPVYDGDGKCVRMVGLAENISDRKAIQLALVKAKQAAESASQAKTEFLTNISHELRTPLNGILGMLQLTQSTPLNAEQSDYINTAISSSKVLLNVINDILNIAQIEAGKLTLREQLFKPHEILETIYKFFKLSTESKELRLRLDVEPGLPPYLLGDEVRIRQILFNLVGNSVKFTEEGGIDITVKALPYSNKPKTVNILFTITDTGIGIPHEKISYVFESFTQVDGTYTRSYQGTGLGLGIVKKLVELMNGSITVDSCVGKGTTIYVTLQLAVPSNEQISNSKALSRHVHQAKRKLSILVAEDDRVNQIAIKRMIQKLGHTAICVSDGEKALRLLKEEPFDCVFMDIQMPVMDGIETTKQIRTSKELEAVADIPIVALTAHAMPEDRDKFLRVGMSDYISKPVSFEELAQTLANIQ</sequence>
<name>A0A6I6JJW4_9BACT</name>
<dbReference type="CDD" id="cd00082">
    <property type="entry name" value="HisKA"/>
    <property type="match status" value="1"/>
</dbReference>
<feature type="domain" description="PAS" evidence="15">
    <location>
        <begin position="349"/>
        <end position="395"/>
    </location>
</feature>
<evidence type="ECO:0000256" key="12">
    <source>
        <dbReference type="SAM" id="Phobius"/>
    </source>
</evidence>
<dbReference type="GO" id="GO:0005524">
    <property type="term" value="F:ATP binding"/>
    <property type="evidence" value="ECO:0007669"/>
    <property type="project" value="UniProtKB-KW"/>
</dbReference>
<dbReference type="SUPFAM" id="SSF52172">
    <property type="entry name" value="CheY-like"/>
    <property type="match status" value="1"/>
</dbReference>
<evidence type="ECO:0000256" key="3">
    <source>
        <dbReference type="ARBA" id="ARBA00022553"/>
    </source>
</evidence>
<reference evidence="17 18" key="1">
    <citation type="submission" date="2019-11" db="EMBL/GenBank/DDBJ databases">
        <authorList>
            <person name="Zheng R.K."/>
            <person name="Sun C.M."/>
        </authorList>
    </citation>
    <scope>NUCLEOTIDE SEQUENCE [LARGE SCALE GENOMIC DNA]</scope>
    <source>
        <strain evidence="17 18">SRB007</strain>
    </source>
</reference>
<dbReference type="Pfam" id="PF00512">
    <property type="entry name" value="HisKA"/>
    <property type="match status" value="1"/>
</dbReference>
<dbReference type="InterPro" id="IPR000700">
    <property type="entry name" value="PAS-assoc_C"/>
</dbReference>
<dbReference type="KEGG" id="psel:GM415_14635"/>
<dbReference type="SUPFAM" id="SSF55785">
    <property type="entry name" value="PYP-like sensor domain (PAS domain)"/>
    <property type="match status" value="1"/>
</dbReference>
<accession>A0A6I6JJW4</accession>
<dbReference type="GO" id="GO:0005886">
    <property type="term" value="C:plasma membrane"/>
    <property type="evidence" value="ECO:0007669"/>
    <property type="project" value="TreeGrafter"/>
</dbReference>